<gene>
    <name evidence="2" type="primary">LOC114344478</name>
</gene>
<proteinExistence type="predicted"/>
<sequence length="110" mass="12566">MSTIYPDISNLFKEQIPSPDSNSFSNSTTSNSNNMSVSIEIAEKLRIRFDGTKSKLYEFINNCVKAYNLVNPQSKTILLAIIETKLTDKARSITSNRTFDEWKDLKSFLF</sequence>
<feature type="compositionally biased region" description="Low complexity" evidence="1">
    <location>
        <begin position="21"/>
        <end position="33"/>
    </location>
</feature>
<dbReference type="AlphaFoldDB" id="A0A6P7H060"/>
<organism evidence="2">
    <name type="scientific">Diabrotica virgifera virgifera</name>
    <name type="common">western corn rootworm</name>
    <dbReference type="NCBI Taxonomy" id="50390"/>
    <lineage>
        <taxon>Eukaryota</taxon>
        <taxon>Metazoa</taxon>
        <taxon>Ecdysozoa</taxon>
        <taxon>Arthropoda</taxon>
        <taxon>Hexapoda</taxon>
        <taxon>Insecta</taxon>
        <taxon>Pterygota</taxon>
        <taxon>Neoptera</taxon>
        <taxon>Endopterygota</taxon>
        <taxon>Coleoptera</taxon>
        <taxon>Polyphaga</taxon>
        <taxon>Cucujiformia</taxon>
        <taxon>Chrysomeloidea</taxon>
        <taxon>Chrysomelidae</taxon>
        <taxon>Galerucinae</taxon>
        <taxon>Diabroticina</taxon>
        <taxon>Diabroticites</taxon>
        <taxon>Diabrotica</taxon>
    </lineage>
</organism>
<dbReference type="RefSeq" id="XP_028151113.1">
    <property type="nucleotide sequence ID" value="XM_028295312.1"/>
</dbReference>
<dbReference type="InParanoid" id="A0A6P7H060"/>
<reference evidence="2" key="1">
    <citation type="submission" date="2025-08" db="UniProtKB">
        <authorList>
            <consortium name="RefSeq"/>
        </authorList>
    </citation>
    <scope>IDENTIFICATION</scope>
    <source>
        <tissue evidence="2">Whole insect</tissue>
    </source>
</reference>
<protein>
    <submittedName>
        <fullName evidence="2">Uncharacterized protein LOC114344478</fullName>
    </submittedName>
</protein>
<evidence type="ECO:0000313" key="2">
    <source>
        <dbReference type="RefSeq" id="XP_028151113.1"/>
    </source>
</evidence>
<feature type="region of interest" description="Disordered" evidence="1">
    <location>
        <begin position="1"/>
        <end position="33"/>
    </location>
</feature>
<name>A0A6P7H060_DIAVI</name>
<accession>A0A6P7H060</accession>
<evidence type="ECO:0000256" key="1">
    <source>
        <dbReference type="SAM" id="MobiDB-lite"/>
    </source>
</evidence>